<name>A0AA44BE97_9CLOT</name>
<evidence type="ECO:0000256" key="2">
    <source>
        <dbReference type="ARBA" id="ARBA00022448"/>
    </source>
</evidence>
<feature type="domain" description="ABC transmembrane type-1" evidence="8">
    <location>
        <begin position="334"/>
        <end position="514"/>
    </location>
</feature>
<dbReference type="PROSITE" id="PS50928">
    <property type="entry name" value="ABC_TM1"/>
    <property type="match status" value="2"/>
</dbReference>
<feature type="transmembrane region" description="Helical" evidence="7">
    <location>
        <begin position="338"/>
        <end position="360"/>
    </location>
</feature>
<sequence>MKTLQDYIAKKKKKNRLWILGILLLWSLTAWGVSFDLSRMISGVPDMLNLLGRMLSPEFSYIKEALPRLLETIEMALVSTTLGVLLGVFFALFTAKNTTLHGLLPKIFGPLFTFFRTIPNLIWAAILVTVFSVGKFPGMIALTITAVLITVKLLREYIETLNKNLLQGVESVGGSKIQVLRFAVLPEIFEYSLSVYFIVLEINIRSATILGLVGAGGIGQILWRDLNHLRYDNLATLIILLFLTILIIDMVSLFIRNNLKKFYIPRKSIASFKVQQQKKWGGIMLLFVLGVLWLSFSLDITLERLILGITSGREIILRMLQIDLSYTPRLLEGLLESLYIALFATITGGIGAVVLSYFTAYNTAPHPGVSMVLKGLVNLLRTFPPIIMAIIFFRGVGPGPLAGAMALGIYTLGVMTKLYSEVIESEGSKIQQGIMVTGSTKLNSYRYGILPQTFPNFITLVLYRLESNIRTSTILGIIGAGGIGTLLSTNITWRNWERVGLLILGIALLMILIEKSSESLRKKLA</sequence>
<keyword evidence="6 7" id="KW-0472">Membrane</keyword>
<dbReference type="InterPro" id="IPR035906">
    <property type="entry name" value="MetI-like_sf"/>
</dbReference>
<dbReference type="RefSeq" id="WP_160718579.1">
    <property type="nucleotide sequence ID" value="NZ_SUMG01000002.1"/>
</dbReference>
<dbReference type="InterPro" id="IPR000515">
    <property type="entry name" value="MetI-like"/>
</dbReference>
<feature type="transmembrane region" description="Helical" evidence="7">
    <location>
        <begin position="280"/>
        <end position="298"/>
    </location>
</feature>
<feature type="transmembrane region" description="Helical" evidence="7">
    <location>
        <begin position="235"/>
        <end position="259"/>
    </location>
</feature>
<dbReference type="GO" id="GO:0015416">
    <property type="term" value="F:ABC-type phosphonate transporter activity"/>
    <property type="evidence" value="ECO:0007669"/>
    <property type="project" value="InterPro"/>
</dbReference>
<feature type="domain" description="ABC transmembrane type-1" evidence="8">
    <location>
        <begin position="69"/>
        <end position="252"/>
    </location>
</feature>
<evidence type="ECO:0000256" key="3">
    <source>
        <dbReference type="ARBA" id="ARBA00022475"/>
    </source>
</evidence>
<evidence type="ECO:0000256" key="1">
    <source>
        <dbReference type="ARBA" id="ARBA00004651"/>
    </source>
</evidence>
<protein>
    <submittedName>
        <fullName evidence="9">Phosphonate ABC transporter, permease protein PhnE</fullName>
    </submittedName>
</protein>
<evidence type="ECO:0000259" key="8">
    <source>
        <dbReference type="PROSITE" id="PS50928"/>
    </source>
</evidence>
<keyword evidence="4 7" id="KW-0812">Transmembrane</keyword>
<comment type="caution">
    <text evidence="9">The sequence shown here is derived from an EMBL/GenBank/DDBJ whole genome shotgun (WGS) entry which is preliminary data.</text>
</comment>
<evidence type="ECO:0000313" key="10">
    <source>
        <dbReference type="Proteomes" id="UP000449710"/>
    </source>
</evidence>
<reference evidence="9 10" key="1">
    <citation type="submission" date="2019-04" db="EMBL/GenBank/DDBJ databases">
        <title>Isachenkonia alkalipeptolytica gen. nov. sp. nov. a new anaerobic, alkiliphilic organothrophic bacterium capable to reduce synthesized ferrihydrite isolated from a soda lake.</title>
        <authorList>
            <person name="Toshchakov S.V."/>
            <person name="Zavarzina D.G."/>
            <person name="Zhilina T.N."/>
            <person name="Kostrikina N.A."/>
            <person name="Kublanov I.V."/>
        </authorList>
    </citation>
    <scope>NUCLEOTIDE SEQUENCE [LARGE SCALE GENOMIC DNA]</scope>
    <source>
        <strain evidence="9 10">Z-1701</strain>
    </source>
</reference>
<feature type="transmembrane region" description="Helical" evidence="7">
    <location>
        <begin position="474"/>
        <end position="493"/>
    </location>
</feature>
<dbReference type="Gene3D" id="1.10.3720.10">
    <property type="entry name" value="MetI-like"/>
    <property type="match status" value="2"/>
</dbReference>
<feature type="transmembrane region" description="Helical" evidence="7">
    <location>
        <begin position="136"/>
        <end position="154"/>
    </location>
</feature>
<evidence type="ECO:0000256" key="7">
    <source>
        <dbReference type="RuleBase" id="RU363032"/>
    </source>
</evidence>
<proteinExistence type="inferred from homology"/>
<dbReference type="GO" id="GO:0005886">
    <property type="term" value="C:plasma membrane"/>
    <property type="evidence" value="ECO:0007669"/>
    <property type="project" value="UniProtKB-SubCell"/>
</dbReference>
<keyword evidence="5 7" id="KW-1133">Transmembrane helix</keyword>
<dbReference type="Pfam" id="PF00528">
    <property type="entry name" value="BPD_transp_1"/>
    <property type="match status" value="2"/>
</dbReference>
<dbReference type="Proteomes" id="UP000449710">
    <property type="component" value="Unassembled WGS sequence"/>
</dbReference>
<keyword evidence="3" id="KW-1003">Cell membrane</keyword>
<dbReference type="AlphaFoldDB" id="A0AA44BE97"/>
<comment type="similarity">
    <text evidence="7">Belongs to the binding-protein-dependent transport system permease family.</text>
</comment>
<dbReference type="SUPFAM" id="SSF161098">
    <property type="entry name" value="MetI-like"/>
    <property type="match status" value="2"/>
</dbReference>
<dbReference type="CDD" id="cd06261">
    <property type="entry name" value="TM_PBP2"/>
    <property type="match status" value="1"/>
</dbReference>
<keyword evidence="2 7" id="KW-0813">Transport</keyword>
<gene>
    <name evidence="9" type="primary">phnE</name>
    <name evidence="9" type="ORF">ISALK_02010</name>
</gene>
<feature type="transmembrane region" description="Helical" evidence="7">
    <location>
        <begin position="399"/>
        <end position="419"/>
    </location>
</feature>
<dbReference type="InterPro" id="IPR005769">
    <property type="entry name" value="PhnE/PtxC"/>
</dbReference>
<evidence type="ECO:0000256" key="6">
    <source>
        <dbReference type="ARBA" id="ARBA00023136"/>
    </source>
</evidence>
<dbReference type="PANTHER" id="PTHR30043:SF1">
    <property type="entry name" value="ABC TRANSPORT SYSTEM PERMEASE PROTEIN P69"/>
    <property type="match status" value="1"/>
</dbReference>
<dbReference type="PANTHER" id="PTHR30043">
    <property type="entry name" value="PHOSPHONATES TRANSPORT SYSTEM PERMEASE PROTEIN"/>
    <property type="match status" value="1"/>
</dbReference>
<dbReference type="EMBL" id="SUMG01000002">
    <property type="protein sequence ID" value="NBG87266.1"/>
    <property type="molecule type" value="Genomic_DNA"/>
</dbReference>
<accession>A0AA44BE97</accession>
<feature type="transmembrane region" description="Helical" evidence="7">
    <location>
        <begin position="499"/>
        <end position="517"/>
    </location>
</feature>
<evidence type="ECO:0000256" key="4">
    <source>
        <dbReference type="ARBA" id="ARBA00022692"/>
    </source>
</evidence>
<evidence type="ECO:0000313" key="9">
    <source>
        <dbReference type="EMBL" id="NBG87266.1"/>
    </source>
</evidence>
<dbReference type="NCBIfam" id="TIGR01097">
    <property type="entry name" value="PhnE"/>
    <property type="match status" value="2"/>
</dbReference>
<evidence type="ECO:0000256" key="5">
    <source>
        <dbReference type="ARBA" id="ARBA00022989"/>
    </source>
</evidence>
<comment type="subcellular location">
    <subcellularLocation>
        <location evidence="1 7">Cell membrane</location>
        <topology evidence="1 7">Multi-pass membrane protein</topology>
    </subcellularLocation>
</comment>
<keyword evidence="10" id="KW-1185">Reference proteome</keyword>
<feature type="transmembrane region" description="Helical" evidence="7">
    <location>
        <begin position="75"/>
        <end position="95"/>
    </location>
</feature>
<organism evidence="9 10">
    <name type="scientific">Isachenkonia alkalipeptolytica</name>
    <dbReference type="NCBI Taxonomy" id="2565777"/>
    <lineage>
        <taxon>Bacteria</taxon>
        <taxon>Bacillati</taxon>
        <taxon>Bacillota</taxon>
        <taxon>Clostridia</taxon>
        <taxon>Eubacteriales</taxon>
        <taxon>Clostridiaceae</taxon>
        <taxon>Isachenkonia</taxon>
    </lineage>
</organism>
<feature type="transmembrane region" description="Helical" evidence="7">
    <location>
        <begin position="202"/>
        <end position="223"/>
    </location>
</feature>
<feature type="transmembrane region" description="Helical" evidence="7">
    <location>
        <begin position="107"/>
        <end position="130"/>
    </location>
</feature>